<sequence length="91" mass="10172">MTSVVVHLPPELHAKQLRENVQKGLHWLAIGETPKLPAPASKPKPVRIALSDESATILAELTNKKECSKREIFRNALCLVKERSYCIPDCN</sequence>
<dbReference type="EMBL" id="WAIE01000011">
    <property type="protein sequence ID" value="KAB1437296.1"/>
    <property type="molecule type" value="Genomic_DNA"/>
</dbReference>
<comment type="caution">
    <text evidence="1">The sequence shown here is derived from an EMBL/GenBank/DDBJ whole genome shotgun (WGS) entry which is preliminary data.</text>
</comment>
<evidence type="ECO:0000313" key="1">
    <source>
        <dbReference type="EMBL" id="KAB1437296.1"/>
    </source>
</evidence>
<name>A0A6N6N1A7_9BACT</name>
<accession>A0A6N6N1A7</accession>
<protein>
    <submittedName>
        <fullName evidence="1">Uncharacterized protein</fullName>
    </submittedName>
</protein>
<keyword evidence="2" id="KW-1185">Reference proteome</keyword>
<organism evidence="1 2">
    <name type="scientific">Pseudodesulfovibrio senegalensis</name>
    <dbReference type="NCBI Taxonomy" id="1721087"/>
    <lineage>
        <taxon>Bacteria</taxon>
        <taxon>Pseudomonadati</taxon>
        <taxon>Thermodesulfobacteriota</taxon>
        <taxon>Desulfovibrionia</taxon>
        <taxon>Desulfovibrionales</taxon>
        <taxon>Desulfovibrionaceae</taxon>
    </lineage>
</organism>
<proteinExistence type="predicted"/>
<dbReference type="AlphaFoldDB" id="A0A6N6N1A7"/>
<dbReference type="RefSeq" id="WP_151152063.1">
    <property type="nucleotide sequence ID" value="NZ_WAIE01000011.1"/>
</dbReference>
<dbReference type="Proteomes" id="UP000438699">
    <property type="component" value="Unassembled WGS sequence"/>
</dbReference>
<evidence type="ECO:0000313" key="2">
    <source>
        <dbReference type="Proteomes" id="UP000438699"/>
    </source>
</evidence>
<gene>
    <name evidence="1" type="ORF">F8A88_15325</name>
</gene>
<reference evidence="1 2" key="1">
    <citation type="journal article" date="2017" name="Int. J. Syst. Evol. Microbiol.">
        <title>Desulfovibrio senegalensis sp. nov., a mesophilic sulfate reducer isolated from marine sediment.</title>
        <authorList>
            <person name="Thioye A."/>
            <person name="Gam Z.B.A."/>
            <person name="Mbengue M."/>
            <person name="Cayol J.L."/>
            <person name="Joseph-Bartoli M."/>
            <person name="Toure-Kane C."/>
            <person name="Labat M."/>
        </authorList>
    </citation>
    <scope>NUCLEOTIDE SEQUENCE [LARGE SCALE GENOMIC DNA]</scope>
    <source>
        <strain evidence="1 2">DSM 101509</strain>
    </source>
</reference>